<evidence type="ECO:0000256" key="1">
    <source>
        <dbReference type="ARBA" id="ARBA00001231"/>
    </source>
</evidence>
<comment type="catalytic activity">
    <reaction evidence="1">
        <text>Hydrolysis of terminal non-reducing N-acetyl-D-hexosamine residues in N-acetyl-beta-D-hexosaminides.</text>
        <dbReference type="EC" id="3.2.1.52"/>
    </reaction>
</comment>
<evidence type="ECO:0000256" key="4">
    <source>
        <dbReference type="ARBA" id="ARBA00022801"/>
    </source>
</evidence>
<dbReference type="Gene3D" id="3.20.20.300">
    <property type="entry name" value="Glycoside hydrolase, family 3, N-terminal domain"/>
    <property type="match status" value="1"/>
</dbReference>
<comment type="similarity">
    <text evidence="2">Belongs to the glycosyl hydrolase 3 family.</text>
</comment>
<gene>
    <name evidence="7" type="ORF">C4K68_10975</name>
</gene>
<dbReference type="InterPro" id="IPR036962">
    <property type="entry name" value="Glyco_hydro_3_N_sf"/>
</dbReference>
<dbReference type="InterPro" id="IPR050226">
    <property type="entry name" value="NagZ_Beta-hexosaminidase"/>
</dbReference>
<reference evidence="7 8" key="1">
    <citation type="submission" date="2018-02" db="EMBL/GenBank/DDBJ databases">
        <title>novel marine gammaproteobacteria from coastal saline agro ecosystem.</title>
        <authorList>
            <person name="Krishnan R."/>
            <person name="Ramesh Kumar N."/>
        </authorList>
    </citation>
    <scope>NUCLEOTIDE SEQUENCE [LARGE SCALE GENOMIC DNA]</scope>
    <source>
        <strain evidence="7 8">228</strain>
    </source>
</reference>
<dbReference type="GO" id="GO:0009254">
    <property type="term" value="P:peptidoglycan turnover"/>
    <property type="evidence" value="ECO:0007669"/>
    <property type="project" value="TreeGrafter"/>
</dbReference>
<dbReference type="Proteomes" id="UP000238196">
    <property type="component" value="Unassembled WGS sequence"/>
</dbReference>
<proteinExistence type="inferred from homology"/>
<keyword evidence="4" id="KW-0378">Hydrolase</keyword>
<dbReference type="PANTHER" id="PTHR30480">
    <property type="entry name" value="BETA-HEXOSAMINIDASE-RELATED"/>
    <property type="match status" value="1"/>
</dbReference>
<dbReference type="NCBIfam" id="NF003740">
    <property type="entry name" value="PRK05337.1"/>
    <property type="match status" value="1"/>
</dbReference>
<keyword evidence="5" id="KW-0326">Glycosidase</keyword>
<accession>A0A2S5KRA2</accession>
<dbReference type="EC" id="3.2.1.52" evidence="3"/>
<dbReference type="SUPFAM" id="SSF51445">
    <property type="entry name" value="(Trans)glycosidases"/>
    <property type="match status" value="1"/>
</dbReference>
<dbReference type="GO" id="GO:0004563">
    <property type="term" value="F:beta-N-acetylhexosaminidase activity"/>
    <property type="evidence" value="ECO:0007669"/>
    <property type="project" value="UniProtKB-EC"/>
</dbReference>
<dbReference type="Pfam" id="PF00933">
    <property type="entry name" value="Glyco_hydro_3"/>
    <property type="match status" value="1"/>
</dbReference>
<dbReference type="GO" id="GO:0005975">
    <property type="term" value="P:carbohydrate metabolic process"/>
    <property type="evidence" value="ECO:0007669"/>
    <property type="project" value="InterPro"/>
</dbReference>
<dbReference type="EMBL" id="PRLP01000034">
    <property type="protein sequence ID" value="PPC77381.1"/>
    <property type="molecule type" value="Genomic_DNA"/>
</dbReference>
<dbReference type="OrthoDB" id="5297718at2"/>
<evidence type="ECO:0000256" key="2">
    <source>
        <dbReference type="ARBA" id="ARBA00005336"/>
    </source>
</evidence>
<sequence length="342" mass="37292">MMINAAPLAGIFGCDGVTLSADEMAFFRDVNPLGLILFRRNCESRDQLKRLTDSFREAVGRADAPILIDEEGGRVQRLQPPEWVAHPAARELGVVAEKNLERGVRAAYINAQLIAHELVQLGINVDAAPVLDLLVDGANEVIGSRAFSKDPELVAAMGRAACEGFLSAGVLPIIKHMPGHGRANADSHIALPTIDVDGDTLLATDMVPFRRLNDMPWAMTAHIVYPQLDAERPCTQSPVLIGHWLRERIGFGGVIITDCIHMNALEGTHAERAVRSVAAGVDLVLNSHGPVSDMYEVAKVLPVLEGVAKQRVERSLQMIQKGEELDVQMLMMEREELLKAGR</sequence>
<evidence type="ECO:0000313" key="7">
    <source>
        <dbReference type="EMBL" id="PPC77381.1"/>
    </source>
</evidence>
<dbReference type="AlphaFoldDB" id="A0A2S5KRA2"/>
<feature type="domain" description="Glycoside hydrolase family 3 N-terminal" evidence="6">
    <location>
        <begin position="34"/>
        <end position="320"/>
    </location>
</feature>
<dbReference type="InterPro" id="IPR001764">
    <property type="entry name" value="Glyco_hydro_3_N"/>
</dbReference>
<comment type="caution">
    <text evidence="7">The sequence shown here is derived from an EMBL/GenBank/DDBJ whole genome shotgun (WGS) entry which is preliminary data.</text>
</comment>
<evidence type="ECO:0000256" key="3">
    <source>
        <dbReference type="ARBA" id="ARBA00012663"/>
    </source>
</evidence>
<evidence type="ECO:0000313" key="8">
    <source>
        <dbReference type="Proteomes" id="UP000238196"/>
    </source>
</evidence>
<evidence type="ECO:0000259" key="6">
    <source>
        <dbReference type="Pfam" id="PF00933"/>
    </source>
</evidence>
<dbReference type="InterPro" id="IPR017853">
    <property type="entry name" value="GH"/>
</dbReference>
<organism evidence="7 8">
    <name type="scientific">Proteobacteria bacterium 228</name>
    <dbReference type="NCBI Taxonomy" id="2083153"/>
    <lineage>
        <taxon>Bacteria</taxon>
        <taxon>Pseudomonadati</taxon>
        <taxon>Pseudomonadota</taxon>
    </lineage>
</organism>
<evidence type="ECO:0000256" key="5">
    <source>
        <dbReference type="ARBA" id="ARBA00023295"/>
    </source>
</evidence>
<protein>
    <recommendedName>
        <fullName evidence="3">beta-N-acetylhexosaminidase</fullName>
        <ecNumber evidence="3">3.2.1.52</ecNumber>
    </recommendedName>
</protein>
<name>A0A2S5KRA2_9PROT</name>
<dbReference type="PANTHER" id="PTHR30480:SF13">
    <property type="entry name" value="BETA-HEXOSAMINIDASE"/>
    <property type="match status" value="1"/>
</dbReference>